<feature type="compositionally biased region" description="Low complexity" evidence="1">
    <location>
        <begin position="272"/>
        <end position="289"/>
    </location>
</feature>
<sequence length="340" mass="37521">MCVAFWTFDDPDYALILCSNRDEFLNRPTINARFHSFCNYQPKDSLNNILSGIDKVGGGTWLGMTRSGKVALLTNITEPPSVFASSRGSLVSSFLLSEKEIQNPLSNTSDPLADLESLANDLYPRDAKFAGFNLLLLAPTISPSLHTPGLSEPRSQSRSLRYVSVLVTNSGAGGPITVGPLSARGLCCGGISNGVEGHGGNEWPKVKHGVEEMERVISELRQSHYQDRSLADSLFDILTWQSPEPVTERYHLRRTIHVAPIPIDLKPRTEADATAATTPSPNSSSGGSRYYGTRLSTVLLIRRNGEVMFVERDIWKMVDDKVVRMGKDSERVFRFKLNGY</sequence>
<dbReference type="Pfam" id="PF05742">
    <property type="entry name" value="TANGO2"/>
    <property type="match status" value="1"/>
</dbReference>
<dbReference type="GO" id="GO:0009306">
    <property type="term" value="P:protein secretion"/>
    <property type="evidence" value="ECO:0007669"/>
    <property type="project" value="TreeGrafter"/>
</dbReference>
<dbReference type="Proteomes" id="UP000297245">
    <property type="component" value="Unassembled WGS sequence"/>
</dbReference>
<evidence type="ECO:0000313" key="3">
    <source>
        <dbReference type="Proteomes" id="UP000297245"/>
    </source>
</evidence>
<name>A0A4S8LSH0_DENBC</name>
<organism evidence="2 3">
    <name type="scientific">Dendrothele bispora (strain CBS 962.96)</name>
    <dbReference type="NCBI Taxonomy" id="1314807"/>
    <lineage>
        <taxon>Eukaryota</taxon>
        <taxon>Fungi</taxon>
        <taxon>Dikarya</taxon>
        <taxon>Basidiomycota</taxon>
        <taxon>Agaricomycotina</taxon>
        <taxon>Agaricomycetes</taxon>
        <taxon>Agaricomycetidae</taxon>
        <taxon>Agaricales</taxon>
        <taxon>Agaricales incertae sedis</taxon>
        <taxon>Dendrothele</taxon>
    </lineage>
</organism>
<evidence type="ECO:0000256" key="1">
    <source>
        <dbReference type="SAM" id="MobiDB-lite"/>
    </source>
</evidence>
<dbReference type="PANTHER" id="PTHR17985:SF8">
    <property type="entry name" value="TRANSPORT AND GOLGI ORGANIZATION PROTEIN 2 HOMOLOG"/>
    <property type="match status" value="1"/>
</dbReference>
<keyword evidence="3" id="KW-1185">Reference proteome</keyword>
<dbReference type="GO" id="GO:0007030">
    <property type="term" value="P:Golgi organization"/>
    <property type="evidence" value="ECO:0007669"/>
    <property type="project" value="TreeGrafter"/>
</dbReference>
<dbReference type="PANTHER" id="PTHR17985">
    <property type="entry name" value="SER/THR-RICH PROTEIN T10 IN DGCR REGION"/>
    <property type="match status" value="1"/>
</dbReference>
<reference evidence="2 3" key="1">
    <citation type="journal article" date="2019" name="Nat. Ecol. Evol.">
        <title>Megaphylogeny resolves global patterns of mushroom evolution.</title>
        <authorList>
            <person name="Varga T."/>
            <person name="Krizsan K."/>
            <person name="Foldi C."/>
            <person name="Dima B."/>
            <person name="Sanchez-Garcia M."/>
            <person name="Sanchez-Ramirez S."/>
            <person name="Szollosi G.J."/>
            <person name="Szarkandi J.G."/>
            <person name="Papp V."/>
            <person name="Albert L."/>
            <person name="Andreopoulos W."/>
            <person name="Angelini C."/>
            <person name="Antonin V."/>
            <person name="Barry K.W."/>
            <person name="Bougher N.L."/>
            <person name="Buchanan P."/>
            <person name="Buyck B."/>
            <person name="Bense V."/>
            <person name="Catcheside P."/>
            <person name="Chovatia M."/>
            <person name="Cooper J."/>
            <person name="Damon W."/>
            <person name="Desjardin D."/>
            <person name="Finy P."/>
            <person name="Geml J."/>
            <person name="Haridas S."/>
            <person name="Hughes K."/>
            <person name="Justo A."/>
            <person name="Karasinski D."/>
            <person name="Kautmanova I."/>
            <person name="Kiss B."/>
            <person name="Kocsube S."/>
            <person name="Kotiranta H."/>
            <person name="LaButti K.M."/>
            <person name="Lechner B.E."/>
            <person name="Liimatainen K."/>
            <person name="Lipzen A."/>
            <person name="Lukacs Z."/>
            <person name="Mihaltcheva S."/>
            <person name="Morgado L.N."/>
            <person name="Niskanen T."/>
            <person name="Noordeloos M.E."/>
            <person name="Ohm R.A."/>
            <person name="Ortiz-Santana B."/>
            <person name="Ovrebo C."/>
            <person name="Racz N."/>
            <person name="Riley R."/>
            <person name="Savchenko A."/>
            <person name="Shiryaev A."/>
            <person name="Soop K."/>
            <person name="Spirin V."/>
            <person name="Szebenyi C."/>
            <person name="Tomsovsky M."/>
            <person name="Tulloss R.E."/>
            <person name="Uehling J."/>
            <person name="Grigoriev I.V."/>
            <person name="Vagvolgyi C."/>
            <person name="Papp T."/>
            <person name="Martin F.M."/>
            <person name="Miettinen O."/>
            <person name="Hibbett D.S."/>
            <person name="Nagy L.G."/>
        </authorList>
    </citation>
    <scope>NUCLEOTIDE SEQUENCE [LARGE SCALE GENOMIC DNA]</scope>
    <source>
        <strain evidence="2 3">CBS 962.96</strain>
    </source>
</reference>
<dbReference type="EMBL" id="ML179279">
    <property type="protein sequence ID" value="THU92449.1"/>
    <property type="molecule type" value="Genomic_DNA"/>
</dbReference>
<protein>
    <recommendedName>
        <fullName evidence="4">DUF833-domain-containing protein</fullName>
    </recommendedName>
</protein>
<dbReference type="InterPro" id="IPR008551">
    <property type="entry name" value="TANGO2"/>
</dbReference>
<feature type="region of interest" description="Disordered" evidence="1">
    <location>
        <begin position="269"/>
        <end position="289"/>
    </location>
</feature>
<dbReference type="OrthoDB" id="191601at2759"/>
<evidence type="ECO:0008006" key="4">
    <source>
        <dbReference type="Google" id="ProtNLM"/>
    </source>
</evidence>
<proteinExistence type="predicted"/>
<accession>A0A4S8LSH0</accession>
<evidence type="ECO:0000313" key="2">
    <source>
        <dbReference type="EMBL" id="THU92449.1"/>
    </source>
</evidence>
<dbReference type="GO" id="GO:0005794">
    <property type="term" value="C:Golgi apparatus"/>
    <property type="evidence" value="ECO:0007669"/>
    <property type="project" value="TreeGrafter"/>
</dbReference>
<dbReference type="AlphaFoldDB" id="A0A4S8LSH0"/>
<gene>
    <name evidence="2" type="ORF">K435DRAFT_672087</name>
</gene>